<accession>A0A1T4SSI9</accession>
<dbReference type="OrthoDB" id="9783791at2"/>
<organism evidence="1 2">
    <name type="scientific">Consotaella salsifontis</name>
    <dbReference type="NCBI Taxonomy" id="1365950"/>
    <lineage>
        <taxon>Bacteria</taxon>
        <taxon>Pseudomonadati</taxon>
        <taxon>Pseudomonadota</taxon>
        <taxon>Alphaproteobacteria</taxon>
        <taxon>Hyphomicrobiales</taxon>
        <taxon>Aurantimonadaceae</taxon>
        <taxon>Consotaella</taxon>
    </lineage>
</organism>
<evidence type="ECO:0000313" key="1">
    <source>
        <dbReference type="EMBL" id="SKA31133.1"/>
    </source>
</evidence>
<proteinExistence type="predicted"/>
<name>A0A1T4SSI9_9HYPH</name>
<dbReference type="EMBL" id="FUXL01000013">
    <property type="protein sequence ID" value="SKA31133.1"/>
    <property type="molecule type" value="Genomic_DNA"/>
</dbReference>
<keyword evidence="2" id="KW-1185">Reference proteome</keyword>
<dbReference type="Proteomes" id="UP000190135">
    <property type="component" value="Unassembled WGS sequence"/>
</dbReference>
<reference evidence="1 2" key="1">
    <citation type="submission" date="2017-02" db="EMBL/GenBank/DDBJ databases">
        <authorList>
            <person name="Peterson S.W."/>
        </authorList>
    </citation>
    <scope>NUCLEOTIDE SEQUENCE [LARGE SCALE GENOMIC DNA]</scope>
    <source>
        <strain evidence="1 2">USBA 369</strain>
    </source>
</reference>
<evidence type="ECO:0000313" key="2">
    <source>
        <dbReference type="Proteomes" id="UP000190135"/>
    </source>
</evidence>
<dbReference type="STRING" id="1365950.SAMN05428963_113122"/>
<gene>
    <name evidence="1" type="ORF">SAMN05428963_113122</name>
</gene>
<protein>
    <submittedName>
        <fullName evidence="1">Uncharacterized protein</fullName>
    </submittedName>
</protein>
<dbReference type="AlphaFoldDB" id="A0A1T4SSI9"/>
<sequence length="78" mass="8797">MTDYSHVKFSATNPKQLRTALLHAIQRDYEIDKEIDGDPSCIRHGVFVGGRHIGYQGSVSPDGRPHIHFIQSLGLRRV</sequence>
<dbReference type="RefSeq" id="WP_078709619.1">
    <property type="nucleotide sequence ID" value="NZ_FUXL01000013.1"/>
</dbReference>